<evidence type="ECO:0000313" key="4">
    <source>
        <dbReference type="Proteomes" id="UP000823772"/>
    </source>
</evidence>
<evidence type="ECO:0000256" key="1">
    <source>
        <dbReference type="SAM" id="Phobius"/>
    </source>
</evidence>
<dbReference type="InterPro" id="IPR052173">
    <property type="entry name" value="Beta-lactam_resp_regulator"/>
</dbReference>
<name>A0A9D9NPA8_9BACT</name>
<organism evidence="3 4">
    <name type="scientific">Candidatus Merdivivens faecigallinarum</name>
    <dbReference type="NCBI Taxonomy" id="2840871"/>
    <lineage>
        <taxon>Bacteria</taxon>
        <taxon>Pseudomonadati</taxon>
        <taxon>Bacteroidota</taxon>
        <taxon>Bacteroidia</taxon>
        <taxon>Bacteroidales</taxon>
        <taxon>Muribaculaceae</taxon>
        <taxon>Muribaculaceae incertae sedis</taxon>
        <taxon>Candidatus Merdivivens</taxon>
    </lineage>
</organism>
<dbReference type="EMBL" id="JADILY010000019">
    <property type="protein sequence ID" value="MBO8481129.1"/>
    <property type="molecule type" value="Genomic_DNA"/>
</dbReference>
<feature type="transmembrane region" description="Helical" evidence="1">
    <location>
        <begin position="36"/>
        <end position="55"/>
    </location>
</feature>
<dbReference type="AlphaFoldDB" id="A0A9D9NPA8"/>
<feature type="transmembrane region" description="Helical" evidence="1">
    <location>
        <begin position="6"/>
        <end position="24"/>
    </location>
</feature>
<gene>
    <name evidence="3" type="ORF">IAC87_01115</name>
</gene>
<dbReference type="CDD" id="cd07341">
    <property type="entry name" value="M56_BlaR1_MecR1_like"/>
    <property type="match status" value="1"/>
</dbReference>
<reference evidence="3" key="2">
    <citation type="journal article" date="2021" name="PeerJ">
        <title>Extensive microbial diversity within the chicken gut microbiome revealed by metagenomics and culture.</title>
        <authorList>
            <person name="Gilroy R."/>
            <person name="Ravi A."/>
            <person name="Getino M."/>
            <person name="Pursley I."/>
            <person name="Horton D.L."/>
            <person name="Alikhan N.F."/>
            <person name="Baker D."/>
            <person name="Gharbi K."/>
            <person name="Hall N."/>
            <person name="Watson M."/>
            <person name="Adriaenssens E.M."/>
            <person name="Foster-Nyarko E."/>
            <person name="Jarju S."/>
            <person name="Secka A."/>
            <person name="Antonio M."/>
            <person name="Oren A."/>
            <person name="Chaudhuri R.R."/>
            <person name="La Ragione R."/>
            <person name="Hildebrand F."/>
            <person name="Pallen M.J."/>
        </authorList>
    </citation>
    <scope>NUCLEOTIDE SEQUENCE</scope>
    <source>
        <strain evidence="3">B3-2255</strain>
    </source>
</reference>
<dbReference type="PANTHER" id="PTHR34978">
    <property type="entry name" value="POSSIBLE SENSOR-TRANSDUCER PROTEIN BLAR"/>
    <property type="match status" value="1"/>
</dbReference>
<feature type="transmembrane region" description="Helical" evidence="1">
    <location>
        <begin position="94"/>
        <end position="119"/>
    </location>
</feature>
<feature type="domain" description="Peptidase M56" evidence="2">
    <location>
        <begin position="25"/>
        <end position="259"/>
    </location>
</feature>
<keyword evidence="1" id="KW-0472">Membrane</keyword>
<reference evidence="3" key="1">
    <citation type="submission" date="2020-10" db="EMBL/GenBank/DDBJ databases">
        <authorList>
            <person name="Gilroy R."/>
        </authorList>
    </citation>
    <scope>NUCLEOTIDE SEQUENCE</scope>
    <source>
        <strain evidence="3">B3-2255</strain>
    </source>
</reference>
<comment type="caution">
    <text evidence="3">The sequence shown here is derived from an EMBL/GenBank/DDBJ whole genome shotgun (WGS) entry which is preliminary data.</text>
</comment>
<dbReference type="PANTHER" id="PTHR34978:SF3">
    <property type="entry name" value="SLR0241 PROTEIN"/>
    <property type="match status" value="1"/>
</dbReference>
<keyword evidence="1" id="KW-0812">Transmembrane</keyword>
<dbReference type="InterPro" id="IPR008756">
    <property type="entry name" value="Peptidase_M56"/>
</dbReference>
<protein>
    <submittedName>
        <fullName evidence="3">M56 family metallopeptidase</fullName>
    </submittedName>
</protein>
<proteinExistence type="predicted"/>
<evidence type="ECO:0000259" key="2">
    <source>
        <dbReference type="Pfam" id="PF05569"/>
    </source>
</evidence>
<accession>A0A9D9NPA8</accession>
<dbReference type="Proteomes" id="UP000823772">
    <property type="component" value="Unassembled WGS sequence"/>
</dbReference>
<dbReference type="Pfam" id="PF05569">
    <property type="entry name" value="Peptidase_M56"/>
    <property type="match status" value="1"/>
</dbReference>
<keyword evidence="1" id="KW-1133">Transmembrane helix</keyword>
<evidence type="ECO:0000313" key="3">
    <source>
        <dbReference type="EMBL" id="MBO8481129.1"/>
    </source>
</evidence>
<sequence length="474" mass="52778">MDFIVYEIKTAVLFAGFYLFYRLLLSKETFHRLNRVVLLCSSAVAALLPLCRITVHKTVEVPVRLENLPYAFGMQPGIQENVAGQTGSAFPSDYILLGILVAGALAVIANTAASVFSVMRIVRRGKRIRQPDGTVIVVTQREVAPFSWMKYIVLSEKDYSEKHDEILIHEKAHIRLGHSWDILFINLFTALQWFNPVIWMLRSDLRAIHEYEADREVLKSGINATQYQFLLIKKAVGLSGHSITNSFNHSTLKKRITMMSCKKSTFVKALRVLYAIPLIGICLAANAKTDITYVSSAAPDGNVPYENTDADSTTISGTEGTMSYIVTYHGKDTQSPDKDKQKLVLKSGELTVTIDENGEIQFKAGNSVETGTVNSISLKELLKKKGITVDKLGEKGIVLTITDEGVDKNDVFFDVIKNIKFKQNGKDFPDDIPIDSLNGKSFGLNYESISSLDKIYIMSDPEGEGIIIDFVKEQ</sequence>